<dbReference type="GO" id="GO:0051213">
    <property type="term" value="F:dioxygenase activity"/>
    <property type="evidence" value="ECO:0007669"/>
    <property type="project" value="UniProtKB-KW"/>
</dbReference>
<dbReference type="SUPFAM" id="SSF54593">
    <property type="entry name" value="Glyoxalase/Bleomycin resistance protein/Dihydroxybiphenyl dioxygenase"/>
    <property type="match status" value="4"/>
</dbReference>
<feature type="domain" description="VOC" evidence="3">
    <location>
        <begin position="432"/>
        <end position="553"/>
    </location>
</feature>
<keyword evidence="2" id="KW-0732">Signal</keyword>
<dbReference type="InterPro" id="IPR029068">
    <property type="entry name" value="Glyas_Bleomycin-R_OHBP_Dase"/>
</dbReference>
<dbReference type="InterPro" id="IPR037523">
    <property type="entry name" value="VOC_core"/>
</dbReference>
<dbReference type="AlphaFoldDB" id="A0A1H2H551"/>
<dbReference type="Gene3D" id="3.10.180.10">
    <property type="entry name" value="2,3-Dihydroxybiphenyl 1,2-Dioxygenase, domain 1"/>
    <property type="match status" value="4"/>
</dbReference>
<name>A0A1H2H551_9GAMM</name>
<dbReference type="STRING" id="1434072.SAMN05216210_2764"/>
<dbReference type="GO" id="GO:0046872">
    <property type="term" value="F:metal ion binding"/>
    <property type="evidence" value="ECO:0007669"/>
    <property type="project" value="UniProtKB-KW"/>
</dbReference>
<dbReference type="Proteomes" id="UP000243924">
    <property type="component" value="Chromosome I"/>
</dbReference>
<feature type="chain" id="PRO_5009275452" evidence="2">
    <location>
        <begin position="21"/>
        <end position="560"/>
    </location>
</feature>
<dbReference type="PROSITE" id="PS51257">
    <property type="entry name" value="PROKAR_LIPOPROTEIN"/>
    <property type="match status" value="1"/>
</dbReference>
<proteinExistence type="predicted"/>
<evidence type="ECO:0000256" key="2">
    <source>
        <dbReference type="SAM" id="SignalP"/>
    </source>
</evidence>
<keyword evidence="5" id="KW-1185">Reference proteome</keyword>
<dbReference type="InterPro" id="IPR004360">
    <property type="entry name" value="Glyas_Fos-R_dOase_dom"/>
</dbReference>
<dbReference type="GO" id="GO:0004493">
    <property type="term" value="F:methylmalonyl-CoA epimerase activity"/>
    <property type="evidence" value="ECO:0007669"/>
    <property type="project" value="TreeGrafter"/>
</dbReference>
<dbReference type="GO" id="GO:0046491">
    <property type="term" value="P:L-methylmalonyl-CoA metabolic process"/>
    <property type="evidence" value="ECO:0007669"/>
    <property type="project" value="TreeGrafter"/>
</dbReference>
<dbReference type="PROSITE" id="PS51819">
    <property type="entry name" value="VOC"/>
    <property type="match status" value="4"/>
</dbReference>
<dbReference type="RefSeq" id="WP_172830119.1">
    <property type="nucleotide sequence ID" value="NZ_LT629787.1"/>
</dbReference>
<keyword evidence="4" id="KW-0223">Dioxygenase</keyword>
<dbReference type="InterPro" id="IPR051785">
    <property type="entry name" value="MMCE/EMCE_epimerase"/>
</dbReference>
<gene>
    <name evidence="4" type="ORF">SAMN05216210_2764</name>
</gene>
<dbReference type="EMBL" id="LT629787">
    <property type="protein sequence ID" value="SDU26718.1"/>
    <property type="molecule type" value="Genomic_DNA"/>
</dbReference>
<evidence type="ECO:0000313" key="4">
    <source>
        <dbReference type="EMBL" id="SDU26718.1"/>
    </source>
</evidence>
<evidence type="ECO:0000259" key="3">
    <source>
        <dbReference type="PROSITE" id="PS51819"/>
    </source>
</evidence>
<feature type="domain" description="VOC" evidence="3">
    <location>
        <begin position="46"/>
        <end position="168"/>
    </location>
</feature>
<accession>A0A1H2H551</accession>
<feature type="domain" description="VOC" evidence="3">
    <location>
        <begin position="303"/>
        <end position="425"/>
    </location>
</feature>
<keyword evidence="1" id="KW-0479">Metal-binding</keyword>
<reference evidence="5" key="1">
    <citation type="submission" date="2016-10" db="EMBL/GenBank/DDBJ databases">
        <authorList>
            <person name="Varghese N."/>
            <person name="Submissions S."/>
        </authorList>
    </citation>
    <scope>NUCLEOTIDE SEQUENCE [LARGE SCALE GENOMIC DNA]</scope>
    <source>
        <strain evidence="5">CECT 8338</strain>
    </source>
</reference>
<sequence length="560" mass="60286">MLRHILLSSVLLLGASMLTACLGGSGGSSQPTAEPPTDKAQPPLVYLASAAIGVSDLEASLDLYTQGLGMQEVERLQRSDRTEVILRSADRRGSHLVLMDFTDGVGRNVQQNPGKLVFYVADMASYLADFTAQGGRITLPPSVQPDLGNVLVGFGRDTDNNLIEFVGEPDAEHSFFGAFGIGVSDLPAARDFYVEQLGFEEQLFLELPGLYDEYVLQSPVPGDSALVLMNWTNDGNQNYTDNPVKLQLELDDPVTAAEQLQQQDVTVSQFPAPSGEPDLNQAVVGYAADADGTSLELRQGLRSYLAAGAIGVADLDAALHFYTNALDLQEVTRRQRDNRLEVVLQAAEGRGGELVLMAFTDGQQRQYDRNPGKLVFYVNDPDAIAMDIVAAGGRVTLPPALQPGLGAVVGFARDPDNNLVEIVGSPDASPAYLSAFGIGVSDLGAARDFYVEQLGFRQQLFLPIPGMYNEYILQGQGGVALVLMNWVDGQPRNYADNPVKLEIRSMAPAAQLQAISDSGEQVIQTPEPDASRDDEKVAYALDSDGSLLEILHAPWRQAAE</sequence>
<evidence type="ECO:0000313" key="5">
    <source>
        <dbReference type="Proteomes" id="UP000243924"/>
    </source>
</evidence>
<dbReference type="CDD" id="cd06587">
    <property type="entry name" value="VOC"/>
    <property type="match status" value="4"/>
</dbReference>
<keyword evidence="4" id="KW-0560">Oxidoreductase</keyword>
<evidence type="ECO:0000256" key="1">
    <source>
        <dbReference type="ARBA" id="ARBA00022723"/>
    </source>
</evidence>
<feature type="signal peptide" evidence="2">
    <location>
        <begin position="1"/>
        <end position="20"/>
    </location>
</feature>
<organism evidence="4 5">
    <name type="scientific">Halopseudomonas salegens</name>
    <dbReference type="NCBI Taxonomy" id="1434072"/>
    <lineage>
        <taxon>Bacteria</taxon>
        <taxon>Pseudomonadati</taxon>
        <taxon>Pseudomonadota</taxon>
        <taxon>Gammaproteobacteria</taxon>
        <taxon>Pseudomonadales</taxon>
        <taxon>Pseudomonadaceae</taxon>
        <taxon>Halopseudomonas</taxon>
    </lineage>
</organism>
<dbReference type="Pfam" id="PF00903">
    <property type="entry name" value="Glyoxalase"/>
    <property type="match status" value="2"/>
</dbReference>
<dbReference type="PANTHER" id="PTHR43048:SF3">
    <property type="entry name" value="METHYLMALONYL-COA EPIMERASE, MITOCHONDRIAL"/>
    <property type="match status" value="1"/>
</dbReference>
<dbReference type="PANTHER" id="PTHR43048">
    <property type="entry name" value="METHYLMALONYL-COA EPIMERASE"/>
    <property type="match status" value="1"/>
</dbReference>
<feature type="domain" description="VOC" evidence="3">
    <location>
        <begin position="175"/>
        <end position="300"/>
    </location>
</feature>
<protein>
    <submittedName>
        <fullName evidence="4">Catechol 2,3-dioxygenase</fullName>
    </submittedName>
</protein>